<dbReference type="AlphaFoldDB" id="A0A9D9GT00"/>
<dbReference type="SMART" id="SM01266">
    <property type="entry name" value="Mac"/>
    <property type="match status" value="1"/>
</dbReference>
<evidence type="ECO:0000259" key="7">
    <source>
        <dbReference type="SMART" id="SM01266"/>
    </source>
</evidence>
<dbReference type="Gene3D" id="2.160.10.10">
    <property type="entry name" value="Hexapeptide repeat proteins"/>
    <property type="match status" value="1"/>
</dbReference>
<evidence type="ECO:0000256" key="3">
    <source>
        <dbReference type="ARBA" id="ARBA00022679"/>
    </source>
</evidence>
<comment type="similarity">
    <text evidence="1">Belongs to the transferase hexapeptide repeat family.</text>
</comment>
<comment type="caution">
    <text evidence="8">The sequence shown here is derived from an EMBL/GenBank/DDBJ whole genome shotgun (WGS) entry which is preliminary data.</text>
</comment>
<dbReference type="PANTHER" id="PTHR23416">
    <property type="entry name" value="SIALIC ACID SYNTHASE-RELATED"/>
    <property type="match status" value="1"/>
</dbReference>
<evidence type="ECO:0000256" key="2">
    <source>
        <dbReference type="ARBA" id="ARBA00022458"/>
    </source>
</evidence>
<evidence type="ECO:0000256" key="1">
    <source>
        <dbReference type="ARBA" id="ARBA00007274"/>
    </source>
</evidence>
<dbReference type="InterPro" id="IPR011004">
    <property type="entry name" value="Trimer_LpxA-like_sf"/>
</dbReference>
<dbReference type="InterPro" id="IPR001451">
    <property type="entry name" value="Hexapep"/>
</dbReference>
<reference evidence="8" key="1">
    <citation type="submission" date="2020-10" db="EMBL/GenBank/DDBJ databases">
        <authorList>
            <person name="Gilroy R."/>
        </authorList>
    </citation>
    <scope>NUCLEOTIDE SEQUENCE</scope>
    <source>
        <strain evidence="8">17213</strain>
    </source>
</reference>
<evidence type="ECO:0000313" key="9">
    <source>
        <dbReference type="Proteomes" id="UP000823631"/>
    </source>
</evidence>
<dbReference type="CDD" id="cd03357">
    <property type="entry name" value="LbH_MAT_GAT"/>
    <property type="match status" value="1"/>
</dbReference>
<proteinExistence type="inferred from homology"/>
<gene>
    <name evidence="8" type="ORF">IAB19_03060</name>
</gene>
<dbReference type="Proteomes" id="UP000823631">
    <property type="component" value="Unassembled WGS sequence"/>
</dbReference>
<evidence type="ECO:0000313" key="8">
    <source>
        <dbReference type="EMBL" id="MBO8415344.1"/>
    </source>
</evidence>
<reference evidence="8" key="2">
    <citation type="journal article" date="2021" name="PeerJ">
        <title>Extensive microbial diversity within the chicken gut microbiome revealed by metagenomics and culture.</title>
        <authorList>
            <person name="Gilroy R."/>
            <person name="Ravi A."/>
            <person name="Getino M."/>
            <person name="Pursley I."/>
            <person name="Horton D.L."/>
            <person name="Alikhan N.F."/>
            <person name="Baker D."/>
            <person name="Gharbi K."/>
            <person name="Hall N."/>
            <person name="Watson M."/>
            <person name="Adriaenssens E.M."/>
            <person name="Foster-Nyarko E."/>
            <person name="Jarju S."/>
            <person name="Secka A."/>
            <person name="Antonio M."/>
            <person name="Oren A."/>
            <person name="Chaudhuri R.R."/>
            <person name="La Ragione R."/>
            <person name="Hildebrand F."/>
            <person name="Pallen M.J."/>
        </authorList>
    </citation>
    <scope>NUCLEOTIDE SEQUENCE</scope>
    <source>
        <strain evidence="8">17213</strain>
    </source>
</reference>
<accession>A0A9D9GT00</accession>
<dbReference type="Pfam" id="PF12464">
    <property type="entry name" value="Mac"/>
    <property type="match status" value="1"/>
</dbReference>
<dbReference type="GO" id="GO:0016407">
    <property type="term" value="F:acetyltransferase activity"/>
    <property type="evidence" value="ECO:0007669"/>
    <property type="project" value="InterPro"/>
</dbReference>
<dbReference type="PANTHER" id="PTHR23416:SF23">
    <property type="entry name" value="ACETYLTRANSFERASE C18B11.09C-RELATED"/>
    <property type="match status" value="1"/>
</dbReference>
<dbReference type="InterPro" id="IPR051159">
    <property type="entry name" value="Hexapeptide_acetyltransf"/>
</dbReference>
<dbReference type="InterPro" id="IPR024688">
    <property type="entry name" value="Mac_dom"/>
</dbReference>
<name>A0A9D9GT00_9GAMM</name>
<dbReference type="GO" id="GO:0008374">
    <property type="term" value="F:O-acyltransferase activity"/>
    <property type="evidence" value="ECO:0007669"/>
    <property type="project" value="TreeGrafter"/>
</dbReference>
<feature type="domain" description="Maltose/galactoside acetyltransferase" evidence="7">
    <location>
        <begin position="13"/>
        <end position="70"/>
    </location>
</feature>
<dbReference type="EMBL" id="JADINH010000060">
    <property type="protein sequence ID" value="MBO8415344.1"/>
    <property type="molecule type" value="Genomic_DNA"/>
</dbReference>
<evidence type="ECO:0000256" key="5">
    <source>
        <dbReference type="ARBA" id="ARBA00055587"/>
    </source>
</evidence>
<evidence type="ECO:0000256" key="4">
    <source>
        <dbReference type="ARBA" id="ARBA00023315"/>
    </source>
</evidence>
<dbReference type="SUPFAM" id="SSF51161">
    <property type="entry name" value="Trimeric LpxA-like enzymes"/>
    <property type="match status" value="1"/>
</dbReference>
<keyword evidence="4" id="KW-0012">Acyltransferase</keyword>
<sequence length="200" mass="21962">MSDNLENAELSNYEKMIRGMWYDASEGDPELTAKRLNAKDLCLEYNTRIKFTDPEKQQELLKRLLGSFGKNLCIMAPLMVDYGYNIHIGDDVFFNHNTYLMDTAPITIGDRVFVGPNTGFYCAAHPLDAVERAKGLERALPITIGSDVWIGGNAVFMPGVSVGSNVVVGAGAVVTHDIPDNCVAVGNPCKILKELPPIKR</sequence>
<keyword evidence="2" id="KW-0536">Nodulation</keyword>
<dbReference type="Pfam" id="PF00132">
    <property type="entry name" value="Hexapep"/>
    <property type="match status" value="1"/>
</dbReference>
<comment type="function">
    <text evidence="5">Acetyltransferase implicated in the O-acetylation of Nod factors.</text>
</comment>
<dbReference type="FunFam" id="2.160.10.10:FF:000025">
    <property type="entry name" value="Hexapeptide-repeat containing-acetyltransferase"/>
    <property type="match status" value="1"/>
</dbReference>
<protein>
    <recommendedName>
        <fullName evidence="6">Nodulation protein L</fullName>
    </recommendedName>
</protein>
<organism evidence="8 9">
    <name type="scientific">Candidatus Avisuccinivibrio stercorigallinarum</name>
    <dbReference type="NCBI Taxonomy" id="2840704"/>
    <lineage>
        <taxon>Bacteria</taxon>
        <taxon>Pseudomonadati</taxon>
        <taxon>Pseudomonadota</taxon>
        <taxon>Gammaproteobacteria</taxon>
        <taxon>Aeromonadales</taxon>
        <taxon>Succinivibrionaceae</taxon>
        <taxon>Succinivibrionaceae incertae sedis</taxon>
        <taxon>Candidatus Avisuccinivibrio</taxon>
    </lineage>
</organism>
<keyword evidence="3" id="KW-0808">Transferase</keyword>
<evidence type="ECO:0000256" key="6">
    <source>
        <dbReference type="ARBA" id="ARBA00067695"/>
    </source>
</evidence>